<keyword evidence="4" id="KW-0808">Transferase</keyword>
<dbReference type="AlphaFoldDB" id="A0A2W5TFD3"/>
<protein>
    <recommendedName>
        <fullName evidence="3">cysteine desulfurase</fullName>
        <ecNumber evidence="3">2.8.1.7</ecNumber>
    </recommendedName>
</protein>
<name>A0A2W5TFD3_9BACT</name>
<dbReference type="GO" id="GO:0051536">
    <property type="term" value="F:iron-sulfur cluster binding"/>
    <property type="evidence" value="ECO:0007669"/>
    <property type="project" value="UniProtKB-KW"/>
</dbReference>
<evidence type="ECO:0000256" key="9">
    <source>
        <dbReference type="ARBA" id="ARBA00050776"/>
    </source>
</evidence>
<accession>A0A2W5TFD3</accession>
<keyword evidence="5" id="KW-0479">Metal-binding</keyword>
<dbReference type="Proteomes" id="UP000249061">
    <property type="component" value="Unassembled WGS sequence"/>
</dbReference>
<evidence type="ECO:0000256" key="4">
    <source>
        <dbReference type="ARBA" id="ARBA00022679"/>
    </source>
</evidence>
<dbReference type="InterPro" id="IPR016454">
    <property type="entry name" value="Cysteine_dSase"/>
</dbReference>
<evidence type="ECO:0000256" key="5">
    <source>
        <dbReference type="ARBA" id="ARBA00022723"/>
    </source>
</evidence>
<evidence type="ECO:0000256" key="6">
    <source>
        <dbReference type="ARBA" id="ARBA00022898"/>
    </source>
</evidence>
<organism evidence="12 13">
    <name type="scientific">Archangium gephyra</name>
    <dbReference type="NCBI Taxonomy" id="48"/>
    <lineage>
        <taxon>Bacteria</taxon>
        <taxon>Pseudomonadati</taxon>
        <taxon>Myxococcota</taxon>
        <taxon>Myxococcia</taxon>
        <taxon>Myxococcales</taxon>
        <taxon>Cystobacterineae</taxon>
        <taxon>Archangiaceae</taxon>
        <taxon>Archangium</taxon>
    </lineage>
</organism>
<dbReference type="Gene3D" id="3.90.1150.10">
    <property type="entry name" value="Aspartate Aminotransferase, domain 1"/>
    <property type="match status" value="1"/>
</dbReference>
<evidence type="ECO:0000256" key="1">
    <source>
        <dbReference type="ARBA" id="ARBA00001933"/>
    </source>
</evidence>
<evidence type="ECO:0000256" key="7">
    <source>
        <dbReference type="ARBA" id="ARBA00023004"/>
    </source>
</evidence>
<feature type="domain" description="Aminotransferase class V" evidence="11">
    <location>
        <begin position="5"/>
        <end position="360"/>
    </location>
</feature>
<dbReference type="EMBL" id="QFQP01000015">
    <property type="protein sequence ID" value="PZR11176.1"/>
    <property type="molecule type" value="Genomic_DNA"/>
</dbReference>
<comment type="similarity">
    <text evidence="2">Belongs to the class-V pyridoxal-phosphate-dependent aminotransferase family. NifS/IscS subfamily.</text>
</comment>
<dbReference type="InterPro" id="IPR020578">
    <property type="entry name" value="Aminotrans_V_PyrdxlP_BS"/>
</dbReference>
<evidence type="ECO:0000313" key="13">
    <source>
        <dbReference type="Proteomes" id="UP000249061"/>
    </source>
</evidence>
<evidence type="ECO:0000256" key="10">
    <source>
        <dbReference type="RuleBase" id="RU004504"/>
    </source>
</evidence>
<keyword evidence="6" id="KW-0663">Pyridoxal phosphate</keyword>
<reference evidence="12 13" key="1">
    <citation type="submission" date="2017-08" db="EMBL/GenBank/DDBJ databases">
        <title>Infants hospitalized years apart are colonized by the same room-sourced microbial strains.</title>
        <authorList>
            <person name="Brooks B."/>
            <person name="Olm M.R."/>
            <person name="Firek B.A."/>
            <person name="Baker R."/>
            <person name="Thomas B.C."/>
            <person name="Morowitz M.J."/>
            <person name="Banfield J.F."/>
        </authorList>
    </citation>
    <scope>NUCLEOTIDE SEQUENCE [LARGE SCALE GENOMIC DNA]</scope>
    <source>
        <strain evidence="12">S2_003_000_R2_14</strain>
    </source>
</reference>
<comment type="cofactor">
    <cofactor evidence="1 10">
        <name>pyridoxal 5'-phosphate</name>
        <dbReference type="ChEBI" id="CHEBI:597326"/>
    </cofactor>
</comment>
<dbReference type="SUPFAM" id="SSF53383">
    <property type="entry name" value="PLP-dependent transferases"/>
    <property type="match status" value="1"/>
</dbReference>
<comment type="caution">
    <text evidence="12">The sequence shown here is derived from an EMBL/GenBank/DDBJ whole genome shotgun (WGS) entry which is preliminary data.</text>
</comment>
<evidence type="ECO:0000259" key="11">
    <source>
        <dbReference type="Pfam" id="PF00266"/>
    </source>
</evidence>
<dbReference type="GO" id="GO:0031071">
    <property type="term" value="F:cysteine desulfurase activity"/>
    <property type="evidence" value="ECO:0007669"/>
    <property type="project" value="UniProtKB-EC"/>
</dbReference>
<dbReference type="InterPro" id="IPR000192">
    <property type="entry name" value="Aminotrans_V_dom"/>
</dbReference>
<evidence type="ECO:0000256" key="8">
    <source>
        <dbReference type="ARBA" id="ARBA00023014"/>
    </source>
</evidence>
<keyword evidence="8" id="KW-0411">Iron-sulfur</keyword>
<dbReference type="PANTHER" id="PTHR11601:SF34">
    <property type="entry name" value="CYSTEINE DESULFURASE"/>
    <property type="match status" value="1"/>
</dbReference>
<sequence>MTARYFDFNATTPLLPEVVDAMLPFLTTHFGNPSSGHEYGRVAKAAVETARVQVAALVDANASEIVFTSGGTEATALALRGALGDATAHVVTTKVEHPATARLVDALMRWGARVTRVGVDANGVLRGDEVVAALARKPRWFSVIHAHNETGVLQPLATLATLTQKHGVLLHVDASQSAGKVPLSLREDGFDLMTLAAHKLYGPKGVGALVVRDGVKLTPQQLGAGHEHGLRAGTENVASLVGFGAACVAAKRDLADEATRQLALRERLIHGLLTRVPGLIIAGAAAERLPNTVYALFPMETGRAVLERCPGLAASTGSACHDGHDVPPQVLLEMGFTPAVALGAVRLTMGRTTTAEDVDAAIIELTT</sequence>
<dbReference type="EC" id="2.8.1.7" evidence="3"/>
<dbReference type="Pfam" id="PF00266">
    <property type="entry name" value="Aminotran_5"/>
    <property type="match status" value="1"/>
</dbReference>
<dbReference type="InterPro" id="IPR015424">
    <property type="entry name" value="PyrdxlP-dep_Trfase"/>
</dbReference>
<dbReference type="GO" id="GO:0046872">
    <property type="term" value="F:metal ion binding"/>
    <property type="evidence" value="ECO:0007669"/>
    <property type="project" value="UniProtKB-KW"/>
</dbReference>
<dbReference type="PROSITE" id="PS00595">
    <property type="entry name" value="AA_TRANSFER_CLASS_5"/>
    <property type="match status" value="1"/>
</dbReference>
<evidence type="ECO:0000256" key="2">
    <source>
        <dbReference type="ARBA" id="ARBA00006490"/>
    </source>
</evidence>
<comment type="catalytic activity">
    <reaction evidence="9">
        <text>(sulfur carrier)-H + L-cysteine = (sulfur carrier)-SH + L-alanine</text>
        <dbReference type="Rhea" id="RHEA:43892"/>
        <dbReference type="Rhea" id="RHEA-COMP:14737"/>
        <dbReference type="Rhea" id="RHEA-COMP:14739"/>
        <dbReference type="ChEBI" id="CHEBI:29917"/>
        <dbReference type="ChEBI" id="CHEBI:35235"/>
        <dbReference type="ChEBI" id="CHEBI:57972"/>
        <dbReference type="ChEBI" id="CHEBI:64428"/>
        <dbReference type="EC" id="2.8.1.7"/>
    </reaction>
</comment>
<dbReference type="PANTHER" id="PTHR11601">
    <property type="entry name" value="CYSTEINE DESULFURYLASE FAMILY MEMBER"/>
    <property type="match status" value="1"/>
</dbReference>
<proteinExistence type="inferred from homology"/>
<evidence type="ECO:0000313" key="12">
    <source>
        <dbReference type="EMBL" id="PZR11176.1"/>
    </source>
</evidence>
<dbReference type="InterPro" id="IPR015422">
    <property type="entry name" value="PyrdxlP-dep_Trfase_small"/>
</dbReference>
<dbReference type="InterPro" id="IPR015421">
    <property type="entry name" value="PyrdxlP-dep_Trfase_major"/>
</dbReference>
<evidence type="ECO:0000256" key="3">
    <source>
        <dbReference type="ARBA" id="ARBA00012239"/>
    </source>
</evidence>
<gene>
    <name evidence="12" type="ORF">DI536_18755</name>
</gene>
<dbReference type="Gene3D" id="3.40.640.10">
    <property type="entry name" value="Type I PLP-dependent aspartate aminotransferase-like (Major domain)"/>
    <property type="match status" value="1"/>
</dbReference>
<dbReference type="PIRSF" id="PIRSF005572">
    <property type="entry name" value="NifS"/>
    <property type="match status" value="1"/>
</dbReference>
<keyword evidence="7" id="KW-0408">Iron</keyword>